<gene>
    <name evidence="3" type="ORF">FSCOSCO3_A026005</name>
</gene>
<feature type="compositionally biased region" description="Acidic residues" evidence="1">
    <location>
        <begin position="53"/>
        <end position="73"/>
    </location>
</feature>
<feature type="chain" id="PRO_5043976565" description="Secreted protein" evidence="2">
    <location>
        <begin position="20"/>
        <end position="81"/>
    </location>
</feature>
<dbReference type="AlphaFoldDB" id="A0AAV1QDG9"/>
<dbReference type="EMBL" id="CAWUFR010000820">
    <property type="protein sequence ID" value="CAK6981430.1"/>
    <property type="molecule type" value="Genomic_DNA"/>
</dbReference>
<proteinExistence type="predicted"/>
<evidence type="ECO:0008006" key="5">
    <source>
        <dbReference type="Google" id="ProtNLM"/>
    </source>
</evidence>
<feature type="signal peptide" evidence="2">
    <location>
        <begin position="1"/>
        <end position="19"/>
    </location>
</feature>
<accession>A0AAV1QDG9</accession>
<protein>
    <recommendedName>
        <fullName evidence="5">Secreted protein</fullName>
    </recommendedName>
</protein>
<dbReference type="Proteomes" id="UP001314229">
    <property type="component" value="Unassembled WGS sequence"/>
</dbReference>
<evidence type="ECO:0000313" key="4">
    <source>
        <dbReference type="Proteomes" id="UP001314229"/>
    </source>
</evidence>
<keyword evidence="2" id="KW-0732">Signal</keyword>
<comment type="caution">
    <text evidence="3">The sequence shown here is derived from an EMBL/GenBank/DDBJ whole genome shotgun (WGS) entry which is preliminary data.</text>
</comment>
<name>A0AAV1QDG9_SCOSC</name>
<evidence type="ECO:0000256" key="1">
    <source>
        <dbReference type="SAM" id="MobiDB-lite"/>
    </source>
</evidence>
<feature type="region of interest" description="Disordered" evidence="1">
    <location>
        <begin position="24"/>
        <end position="81"/>
    </location>
</feature>
<reference evidence="3 4" key="1">
    <citation type="submission" date="2024-01" db="EMBL/GenBank/DDBJ databases">
        <authorList>
            <person name="Alioto T."/>
            <person name="Alioto T."/>
            <person name="Gomez Garrido J."/>
        </authorList>
    </citation>
    <scope>NUCLEOTIDE SEQUENCE [LARGE SCALE GENOMIC DNA]</scope>
</reference>
<evidence type="ECO:0000256" key="2">
    <source>
        <dbReference type="SAM" id="SignalP"/>
    </source>
</evidence>
<sequence length="81" mass="9032">MPPPLPPLCVVLSVFAALASDPLCRDEQNSEQQQQDSEERSDARHDLSKLPGDEDDEDEDEDAEDDDEDEDEERPGAGQLH</sequence>
<organism evidence="3 4">
    <name type="scientific">Scomber scombrus</name>
    <name type="common">Atlantic mackerel</name>
    <name type="synonym">Scomber vernalis</name>
    <dbReference type="NCBI Taxonomy" id="13677"/>
    <lineage>
        <taxon>Eukaryota</taxon>
        <taxon>Metazoa</taxon>
        <taxon>Chordata</taxon>
        <taxon>Craniata</taxon>
        <taxon>Vertebrata</taxon>
        <taxon>Euteleostomi</taxon>
        <taxon>Actinopterygii</taxon>
        <taxon>Neopterygii</taxon>
        <taxon>Teleostei</taxon>
        <taxon>Neoteleostei</taxon>
        <taxon>Acanthomorphata</taxon>
        <taxon>Pelagiaria</taxon>
        <taxon>Scombriformes</taxon>
        <taxon>Scombridae</taxon>
        <taxon>Scomber</taxon>
    </lineage>
</organism>
<evidence type="ECO:0000313" key="3">
    <source>
        <dbReference type="EMBL" id="CAK6981430.1"/>
    </source>
</evidence>
<feature type="compositionally biased region" description="Basic and acidic residues" evidence="1">
    <location>
        <begin position="37"/>
        <end position="52"/>
    </location>
</feature>
<keyword evidence="4" id="KW-1185">Reference proteome</keyword>